<dbReference type="GO" id="GO:0032040">
    <property type="term" value="C:small-subunit processome"/>
    <property type="evidence" value="ECO:0007669"/>
    <property type="project" value="TreeGrafter"/>
</dbReference>
<dbReference type="GO" id="GO:0034455">
    <property type="term" value="C:t-UTP complex"/>
    <property type="evidence" value="ECO:0007669"/>
    <property type="project" value="TreeGrafter"/>
</dbReference>
<reference evidence="2" key="1">
    <citation type="journal article" date="2013" name="Proc. Natl. Acad. Sci. U.S.A.">
        <title>Genome structure and metabolic features in the red seaweed Chondrus crispus shed light on evolution of the Archaeplastida.</title>
        <authorList>
            <person name="Collen J."/>
            <person name="Porcel B."/>
            <person name="Carre W."/>
            <person name="Ball S.G."/>
            <person name="Chaparro C."/>
            <person name="Tonon T."/>
            <person name="Barbeyron T."/>
            <person name="Michel G."/>
            <person name="Noel B."/>
            <person name="Valentin K."/>
            <person name="Elias M."/>
            <person name="Artiguenave F."/>
            <person name="Arun A."/>
            <person name="Aury J.M."/>
            <person name="Barbosa-Neto J.F."/>
            <person name="Bothwell J.H."/>
            <person name="Bouget F.Y."/>
            <person name="Brillet L."/>
            <person name="Cabello-Hurtado F."/>
            <person name="Capella-Gutierrez S."/>
            <person name="Charrier B."/>
            <person name="Cladiere L."/>
            <person name="Cock J.M."/>
            <person name="Coelho S.M."/>
            <person name="Colleoni C."/>
            <person name="Czjzek M."/>
            <person name="Da Silva C."/>
            <person name="Delage L."/>
            <person name="Denoeud F."/>
            <person name="Deschamps P."/>
            <person name="Dittami S.M."/>
            <person name="Gabaldon T."/>
            <person name="Gachon C.M."/>
            <person name="Groisillier A."/>
            <person name="Herve C."/>
            <person name="Jabbari K."/>
            <person name="Katinka M."/>
            <person name="Kloareg B."/>
            <person name="Kowalczyk N."/>
            <person name="Labadie K."/>
            <person name="Leblanc C."/>
            <person name="Lopez P.J."/>
            <person name="McLachlan D.H."/>
            <person name="Meslet-Cladiere L."/>
            <person name="Moustafa A."/>
            <person name="Nehr Z."/>
            <person name="Nyvall Collen P."/>
            <person name="Panaud O."/>
            <person name="Partensky F."/>
            <person name="Poulain J."/>
            <person name="Rensing S.A."/>
            <person name="Rousvoal S."/>
            <person name="Samson G."/>
            <person name="Symeonidi A."/>
            <person name="Weissenbach J."/>
            <person name="Zambounis A."/>
            <person name="Wincker P."/>
            <person name="Boyen C."/>
        </authorList>
    </citation>
    <scope>NUCLEOTIDE SEQUENCE [LARGE SCALE GENOMIC DNA]</scope>
    <source>
        <strain evidence="2">cv. Stackhouse</strain>
    </source>
</reference>
<dbReference type="Gene3D" id="2.130.10.10">
    <property type="entry name" value="YVTN repeat-like/Quinoprotein amine dehydrogenase"/>
    <property type="match status" value="1"/>
</dbReference>
<dbReference type="STRING" id="2769.R7Q457"/>
<sequence>MRQEVRVEGLQSALWSSAVVRDAAGEELVFFGCAAGGVGALRPAEDGVWAPLRGTRFHSHDVRAMAAFEGGVVSASLDARMCVFAPADFVDRRDVTWVLPYHGCVGQPPVQFSRQARFILARRMRGIDLWGLPEDAASPPLKLRMNLKSFRGEVSACAISAGGHMIAVAGLDAFRLYQVWDGVGSAPDSPSFGKVKPLDVPVRVERLLSAAWDLAFCGAALVCIVQSKMSLAVYQDGQVMVIKKEEVGSTAFSLERIACVNGGVGVADSRGHVFYARLAPEWANGDVQLKWTRVFKPEDDKVVAVSAMSFAPSGTSLAIATSALKVFIARTEEADADADTDADKMVSAGSFSGVITSVSFADKEESVLVSGEKFCSVMCTTPSWRKRKHDEDAQTPGFEPYALRVGDSILGTCVLSSSRIVVVRRRWDLVQYSESLPDAIPKKPFGH</sequence>
<organism evidence="1 2">
    <name type="scientific">Chondrus crispus</name>
    <name type="common">Carrageen Irish moss</name>
    <name type="synonym">Polymorpha crispa</name>
    <dbReference type="NCBI Taxonomy" id="2769"/>
    <lineage>
        <taxon>Eukaryota</taxon>
        <taxon>Rhodophyta</taxon>
        <taxon>Florideophyceae</taxon>
        <taxon>Rhodymeniophycidae</taxon>
        <taxon>Gigartinales</taxon>
        <taxon>Gigartinaceae</taxon>
        <taxon>Chondrus</taxon>
    </lineage>
</organism>
<evidence type="ECO:0000313" key="1">
    <source>
        <dbReference type="EMBL" id="CDF32126.1"/>
    </source>
</evidence>
<dbReference type="RefSeq" id="XP_005711791.1">
    <property type="nucleotide sequence ID" value="XM_005711734.1"/>
</dbReference>
<dbReference type="InterPro" id="IPR046351">
    <property type="entry name" value="UTP4"/>
</dbReference>
<dbReference type="InterPro" id="IPR015943">
    <property type="entry name" value="WD40/YVTN_repeat-like_dom_sf"/>
</dbReference>
<evidence type="ECO:0000313" key="2">
    <source>
        <dbReference type="Proteomes" id="UP000012073"/>
    </source>
</evidence>
<dbReference type="Gramene" id="CDF32126">
    <property type="protein sequence ID" value="CDF32126"/>
    <property type="gene ID" value="CHC_T00001362001"/>
</dbReference>
<keyword evidence="2" id="KW-1185">Reference proteome</keyword>
<proteinExistence type="predicted"/>
<dbReference type="AlphaFoldDB" id="R7Q457"/>
<dbReference type="KEGG" id="ccp:CHC_T00001362001"/>
<dbReference type="OrthoDB" id="8883818at2759"/>
<dbReference type="SUPFAM" id="SSF50978">
    <property type="entry name" value="WD40 repeat-like"/>
    <property type="match status" value="1"/>
</dbReference>
<dbReference type="GeneID" id="17319576"/>
<dbReference type="PANTHER" id="PTHR44163">
    <property type="entry name" value="U3 SMALL NUCLEOLAR RNA-ASSOCIATED PROTEIN 4 HOMOLOG"/>
    <property type="match status" value="1"/>
</dbReference>
<dbReference type="PANTHER" id="PTHR44163:SF1">
    <property type="entry name" value="U3 SMALL NUCLEOLAR RNA-ASSOCIATED PROTEIN 4 HOMOLOG"/>
    <property type="match status" value="1"/>
</dbReference>
<dbReference type="GO" id="GO:0003723">
    <property type="term" value="F:RNA binding"/>
    <property type="evidence" value="ECO:0007669"/>
    <property type="project" value="TreeGrafter"/>
</dbReference>
<name>R7Q457_CHOCR</name>
<accession>R7Q457</accession>
<dbReference type="EMBL" id="HG001459">
    <property type="protein sequence ID" value="CDF32126.1"/>
    <property type="molecule type" value="Genomic_DNA"/>
</dbReference>
<dbReference type="InterPro" id="IPR036322">
    <property type="entry name" value="WD40_repeat_dom_sf"/>
</dbReference>
<gene>
    <name evidence="1" type="ORF">CHC_T00001362001</name>
</gene>
<dbReference type="Proteomes" id="UP000012073">
    <property type="component" value="Unassembled WGS sequence"/>
</dbReference>
<protein>
    <submittedName>
        <fullName evidence="1">Uncharacterized protein</fullName>
    </submittedName>
</protein>
<dbReference type="GO" id="GO:0000462">
    <property type="term" value="P:maturation of SSU-rRNA from tricistronic rRNA transcript (SSU-rRNA, 5.8S rRNA, LSU-rRNA)"/>
    <property type="evidence" value="ECO:0007669"/>
    <property type="project" value="InterPro"/>
</dbReference>
<dbReference type="GO" id="GO:0030686">
    <property type="term" value="C:90S preribosome"/>
    <property type="evidence" value="ECO:0007669"/>
    <property type="project" value="InterPro"/>
</dbReference>